<feature type="domain" description="DUF4114" evidence="2">
    <location>
        <begin position="127"/>
        <end position="212"/>
    </location>
</feature>
<comment type="caution">
    <text evidence="3">The sequence shown here is derived from an EMBL/GenBank/DDBJ whole genome shotgun (WGS) entry which is preliminary data.</text>
</comment>
<proteinExistence type="predicted"/>
<gene>
    <name evidence="3" type="ORF">VPK24_18075</name>
</gene>
<sequence length="247" mass="26459">MKGFIWKGFVLAAATLVGTMSASAARALQLTPEQLAQFDTYVQQERKAFTALELSKINPNSLKWSGAADSLEVYFINEGAGYRNQLLFSANNGSLDTVFNDVSSKESILAEADGPLKRGQGVSLGSFSKGTVIDFFLNSDGYSRGENYAGMTSDQVYGTGTWNFLGADANRNGDKLQHMVAYDLGDGWTLMGFEDIVTGGDLDYNDTVFVVRGVAGSKVATPEPSVMLSLAAAAALGLVSRRRQQDS</sequence>
<dbReference type="InterPro" id="IPR013424">
    <property type="entry name" value="Ice-binding_C"/>
</dbReference>
<feature type="signal peptide" evidence="1">
    <location>
        <begin position="1"/>
        <end position="24"/>
    </location>
</feature>
<evidence type="ECO:0000313" key="4">
    <source>
        <dbReference type="Proteomes" id="UP001604335"/>
    </source>
</evidence>
<name>A0ABW7CEU7_9CYAN</name>
<dbReference type="NCBIfam" id="TIGR02595">
    <property type="entry name" value="PEP_CTERM"/>
    <property type="match status" value="1"/>
</dbReference>
<protein>
    <submittedName>
        <fullName evidence="3">DUF4114 domain-containing protein</fullName>
    </submittedName>
</protein>
<accession>A0ABW7CEU7</accession>
<keyword evidence="4" id="KW-1185">Reference proteome</keyword>
<dbReference type="Proteomes" id="UP001604335">
    <property type="component" value="Unassembled WGS sequence"/>
</dbReference>
<dbReference type="EMBL" id="JAZAQF010000094">
    <property type="protein sequence ID" value="MFG3819557.1"/>
    <property type="molecule type" value="Genomic_DNA"/>
</dbReference>
<evidence type="ECO:0000259" key="2">
    <source>
        <dbReference type="Pfam" id="PF13448"/>
    </source>
</evidence>
<feature type="chain" id="PRO_5045537781" evidence="1">
    <location>
        <begin position="25"/>
        <end position="247"/>
    </location>
</feature>
<keyword evidence="1" id="KW-0732">Signal</keyword>
<organism evidence="3 4">
    <name type="scientific">Limnothrix redekei LRLZ20PSL1</name>
    <dbReference type="NCBI Taxonomy" id="3112953"/>
    <lineage>
        <taxon>Bacteria</taxon>
        <taxon>Bacillati</taxon>
        <taxon>Cyanobacteriota</taxon>
        <taxon>Cyanophyceae</taxon>
        <taxon>Pseudanabaenales</taxon>
        <taxon>Pseudanabaenaceae</taxon>
        <taxon>Limnothrix</taxon>
    </lineage>
</organism>
<reference evidence="4" key="1">
    <citation type="journal article" date="2024" name="Algal Res.">
        <title>Biochemical, toxicological and genomic investigation of a high-biomass producing Limnothrix strain isolated from Italian shallow drinking water reservoir.</title>
        <authorList>
            <person name="Simonazzi M."/>
            <person name="Shishido T.K."/>
            <person name="Delbaje E."/>
            <person name="Wahlsten M."/>
            <person name="Fewer D.P."/>
            <person name="Sivonen K."/>
            <person name="Pezzolesi L."/>
            <person name="Pistocchi R."/>
        </authorList>
    </citation>
    <scope>NUCLEOTIDE SEQUENCE [LARGE SCALE GENOMIC DNA]</scope>
    <source>
        <strain evidence="4">LRLZ20PSL1</strain>
    </source>
</reference>
<dbReference type="Pfam" id="PF13448">
    <property type="entry name" value="DUF4114"/>
    <property type="match status" value="1"/>
</dbReference>
<dbReference type="RefSeq" id="WP_393015525.1">
    <property type="nucleotide sequence ID" value="NZ_JAZAQF010000094.1"/>
</dbReference>
<dbReference type="InterPro" id="IPR025193">
    <property type="entry name" value="DUF4114"/>
</dbReference>
<evidence type="ECO:0000313" key="3">
    <source>
        <dbReference type="EMBL" id="MFG3819557.1"/>
    </source>
</evidence>
<evidence type="ECO:0000256" key="1">
    <source>
        <dbReference type="SAM" id="SignalP"/>
    </source>
</evidence>